<dbReference type="SUPFAM" id="SSF52980">
    <property type="entry name" value="Restriction endonuclease-like"/>
    <property type="match status" value="1"/>
</dbReference>
<evidence type="ECO:0000313" key="3">
    <source>
        <dbReference type="Proteomes" id="UP000291995"/>
    </source>
</evidence>
<reference evidence="2" key="1">
    <citation type="submission" date="2022-12" db="EMBL/GenBank/DDBJ databases">
        <title>B. miyamotoi WGS.</title>
        <authorList>
            <person name="Kuleshov K.V."/>
            <person name="Hoornstra D."/>
            <person name="Hovius J.W."/>
            <person name="Platonov A.E."/>
            <person name="Telford S.R. III."/>
        </authorList>
    </citation>
    <scope>NUCLEOTIDE SEQUENCE</scope>
    <source>
        <strain evidence="2">Yekat-76</strain>
        <plasmid evidence="2">pYk76-cp30-6xcp30-11</plasmid>
    </source>
</reference>
<dbReference type="RefSeq" id="WP_275472565.1">
    <property type="nucleotide sequence ID" value="NZ_CP117141.1"/>
</dbReference>
<evidence type="ECO:0000259" key="1">
    <source>
        <dbReference type="Pfam" id="PF09588"/>
    </source>
</evidence>
<dbReference type="Gene3D" id="3.90.320.10">
    <property type="match status" value="1"/>
</dbReference>
<dbReference type="Pfam" id="PF09588">
    <property type="entry name" value="YqaJ"/>
    <property type="match status" value="1"/>
</dbReference>
<dbReference type="Proteomes" id="UP000291995">
    <property type="component" value="Plasmid pYk76-cp30-6xcp30-11"/>
</dbReference>
<accession>A0AAQ3HE71</accession>
<protein>
    <submittedName>
        <fullName evidence="2">DUF244 domain-containing protein</fullName>
    </submittedName>
</protein>
<name>A0AAQ3HE71_9SPIR</name>
<evidence type="ECO:0000313" key="2">
    <source>
        <dbReference type="EMBL" id="WEG86279.1"/>
    </source>
</evidence>
<dbReference type="InterPro" id="IPR011604">
    <property type="entry name" value="PDDEXK-like_dom_sf"/>
</dbReference>
<proteinExistence type="predicted"/>
<sequence>MKNVIAIQNMNITKTNDNKVEVGMGRLSVYGQPMFKGYEGPMFKGYEGFVNQTKEQVKNTQQNTSKISRIGRRLPNISKNEFFKFNSKVDFSIQRESLKRMGASEVGSIFVGQESALKLMTGKVLKALGREIPFEDNLSMRKGKMLENLGFDEFIRIYSDNIQVLHKNKYANGIDKYNYFKKINGEDTLVGSTIDGWFVNTQGEAELLEIKCSDNLSLRSAILEYNKTGNFLDNRYFFKYYIQVQIQLACTGLDKGNLFFLIGNEAINCVIIRNNDLISKVMLFVKELDREVNHICTRLRAQTDIDIKTTSLEELSVHIKSILEDSYVYKNISELDYRVEFMEFVESIELEIGEVETQRLKDILIEINYLQAQINKIEKDNALELAKITKSIKDKLKLCIDNMFKDNLFSEHVNYRFGGNLFVLDTTKRAIKDRFRYLISKEDLGFNLGTSYNAYIPDTLAG</sequence>
<dbReference type="Pfam" id="PF03112">
    <property type="entry name" value="DUF244"/>
    <property type="match status" value="1"/>
</dbReference>
<feature type="domain" description="YqaJ viral recombinase" evidence="1">
    <location>
        <begin position="99"/>
        <end position="253"/>
    </location>
</feature>
<dbReference type="InterPro" id="IPR019080">
    <property type="entry name" value="YqaJ_viral_recombinase"/>
</dbReference>
<dbReference type="InterPro" id="IPR004335">
    <property type="entry name" value="DUF244"/>
</dbReference>
<dbReference type="EMBL" id="CP117141">
    <property type="protein sequence ID" value="WEG86279.1"/>
    <property type="molecule type" value="Genomic_DNA"/>
</dbReference>
<keyword evidence="2" id="KW-0614">Plasmid</keyword>
<dbReference type="AlphaFoldDB" id="A0AAQ3HE71"/>
<geneLocation type="plasmid" evidence="2 3">
    <name>pYk76-cp30-6xcp30-11</name>
</geneLocation>
<organism evidence="2 3">
    <name type="scientific">Borrelia miyamotoi</name>
    <dbReference type="NCBI Taxonomy" id="47466"/>
    <lineage>
        <taxon>Bacteria</taxon>
        <taxon>Pseudomonadati</taxon>
        <taxon>Spirochaetota</taxon>
        <taxon>Spirochaetia</taxon>
        <taxon>Spirochaetales</taxon>
        <taxon>Borreliaceae</taxon>
        <taxon>Borrelia</taxon>
    </lineage>
</organism>
<gene>
    <name evidence="2" type="ORF">EZU67_007710</name>
</gene>
<dbReference type="InterPro" id="IPR011335">
    <property type="entry name" value="Restrct_endonuc-II-like"/>
</dbReference>